<gene>
    <name evidence="2" type="ORF">YW38_07025</name>
</gene>
<protein>
    <recommendedName>
        <fullName evidence="3">Integrase</fullName>
    </recommendedName>
</protein>
<sequence length="698" mass="80680">MMKKDTLKIYLPDSVNENQCPEACDVIFLHRRQCWGELNDIPICIDNKGNVVARFGDIIWNLEPLVVTKNATHRQINFSVLKSHPSLLYEMKLICYGWLFTKNMQYSLPTKISTIIGRASGLKMSYKYLMSNSLDSISRICEPEIWGKYLNFLEEQKKSAGTLVHILCSLQQAYLLFPWMGLDYREIKFSPTNLSKKICRDEAIERAQTLAIPEDIADKLLHFAVNLVDTAWQYREQLGETERRIQENYKLGEQAVQNKIISGQWKWLTTEEGTPAFRHHFAKEAARFSPFNPAEIISELLTDYPDRPTDANGSWWHLQRGNLTSACFVCCAAFSGMRESELYELTSESYYNAVYSGRTFHFLKGKTHKMGERHTEWVVAPIVQKAVEVMSALTKHLREYLLQDASTARDKELAQCLWLSQGQRSTQPKRISCWALRLTNFSKYSGAIVSEKDYAECLRSNPNSQEKIKNHVHIGKHWALSPHQFRRTLAFFTIKNRLGNAIAIKQQFKHLYLQMSEWYCEGGIPSRLDEVEADKELQKMIDTVSNEQITQKYWSWFHGTETLSGSHGKDILKIRDDLPIMFRSWEKLYKLVKDKRITLHGTLHSYCKNGYDCEMEGVINPAFCIDCSTNGSIIDGEQAAWWKSKHNALILYLSENAEISTAVYIHCLTQIHAAEKVMSDFSIEYIPFQPEIEIRTDE</sequence>
<dbReference type="GO" id="GO:0003677">
    <property type="term" value="F:DNA binding"/>
    <property type="evidence" value="ECO:0007669"/>
    <property type="project" value="InterPro"/>
</dbReference>
<evidence type="ECO:0008006" key="3">
    <source>
        <dbReference type="Google" id="ProtNLM"/>
    </source>
</evidence>
<evidence type="ECO:0000256" key="1">
    <source>
        <dbReference type="ARBA" id="ARBA00023172"/>
    </source>
</evidence>
<comment type="caution">
    <text evidence="2">The sequence shown here is derived from an EMBL/GenBank/DDBJ whole genome shotgun (WGS) entry which is preliminary data.</text>
</comment>
<keyword evidence="1" id="KW-0233">DNA recombination</keyword>
<dbReference type="EMBL" id="AAGMCU010000005">
    <property type="protein sequence ID" value="EBP5526244.1"/>
    <property type="molecule type" value="Genomic_DNA"/>
</dbReference>
<dbReference type="InterPro" id="IPR013762">
    <property type="entry name" value="Integrase-like_cat_sf"/>
</dbReference>
<organism evidence="2">
    <name type="scientific">Salmonella enterica</name>
    <name type="common">Salmonella choleraesuis</name>
    <dbReference type="NCBI Taxonomy" id="28901"/>
    <lineage>
        <taxon>Bacteria</taxon>
        <taxon>Pseudomonadati</taxon>
        <taxon>Pseudomonadota</taxon>
        <taxon>Gammaproteobacteria</taxon>
        <taxon>Enterobacterales</taxon>
        <taxon>Enterobacteriaceae</taxon>
        <taxon>Salmonella</taxon>
    </lineage>
</organism>
<evidence type="ECO:0000313" key="2">
    <source>
        <dbReference type="EMBL" id="EBP5526244.1"/>
    </source>
</evidence>
<accession>A0A5U3MK80</accession>
<dbReference type="AlphaFoldDB" id="A0A5U3MK80"/>
<dbReference type="RefSeq" id="WP_138655960.1">
    <property type="nucleotide sequence ID" value="NZ_JBNVNS010000042.1"/>
</dbReference>
<dbReference type="SUPFAM" id="SSF56349">
    <property type="entry name" value="DNA breaking-rejoining enzymes"/>
    <property type="match status" value="1"/>
</dbReference>
<name>A0A5U3MK80_SALER</name>
<reference evidence="2" key="1">
    <citation type="submission" date="2018-07" db="EMBL/GenBank/DDBJ databases">
        <authorList>
            <consortium name="GenomeTrakr network: Whole genome sequencing for foodborne pathogen traceback"/>
        </authorList>
    </citation>
    <scope>NUCLEOTIDE SEQUENCE</scope>
    <source>
        <strain evidence="2">CFSAN028991</strain>
    </source>
</reference>
<proteinExistence type="predicted"/>
<dbReference type="Gene3D" id="1.10.443.10">
    <property type="entry name" value="Intergrase catalytic core"/>
    <property type="match status" value="1"/>
</dbReference>
<dbReference type="InterPro" id="IPR011010">
    <property type="entry name" value="DNA_brk_join_enz"/>
</dbReference>
<dbReference type="GO" id="GO:0006310">
    <property type="term" value="P:DNA recombination"/>
    <property type="evidence" value="ECO:0007669"/>
    <property type="project" value="UniProtKB-KW"/>
</dbReference>
<dbReference type="GO" id="GO:0015074">
    <property type="term" value="P:DNA integration"/>
    <property type="evidence" value="ECO:0007669"/>
    <property type="project" value="InterPro"/>
</dbReference>